<dbReference type="Proteomes" id="UP000294911">
    <property type="component" value="Unassembled WGS sequence"/>
</dbReference>
<dbReference type="EMBL" id="SLXQ01000008">
    <property type="protein sequence ID" value="TCP50168.1"/>
    <property type="molecule type" value="Genomic_DNA"/>
</dbReference>
<feature type="non-terminal residue" evidence="3">
    <location>
        <position position="49"/>
    </location>
</feature>
<keyword evidence="2" id="KW-0812">Transmembrane</keyword>
<evidence type="ECO:0000256" key="1">
    <source>
        <dbReference type="SAM" id="MobiDB-lite"/>
    </source>
</evidence>
<keyword evidence="2" id="KW-1133">Transmembrane helix</keyword>
<sequence>MGGQAQATRSDTAAPPRHSGGVARKYRPEVQGLRALAVLLVVAYHVWLD</sequence>
<feature type="transmembrane region" description="Helical" evidence="2">
    <location>
        <begin position="32"/>
        <end position="48"/>
    </location>
</feature>
<keyword evidence="2" id="KW-0472">Membrane</keyword>
<comment type="caution">
    <text evidence="3">The sequence shown here is derived from an EMBL/GenBank/DDBJ whole genome shotgun (WGS) entry which is preliminary data.</text>
</comment>
<dbReference type="AlphaFoldDB" id="A0A4R2QNH9"/>
<name>A0A4R2QNH9_9PSEU</name>
<evidence type="ECO:0000256" key="2">
    <source>
        <dbReference type="SAM" id="Phobius"/>
    </source>
</evidence>
<proteinExistence type="predicted"/>
<gene>
    <name evidence="3" type="ORF">EV191_108258</name>
</gene>
<reference evidence="3 4" key="1">
    <citation type="submission" date="2019-03" db="EMBL/GenBank/DDBJ databases">
        <title>Genomic Encyclopedia of Type Strains, Phase IV (KMG-IV): sequencing the most valuable type-strain genomes for metagenomic binning, comparative biology and taxonomic classification.</title>
        <authorList>
            <person name="Goeker M."/>
        </authorList>
    </citation>
    <scope>NUCLEOTIDE SEQUENCE [LARGE SCALE GENOMIC DNA]</scope>
    <source>
        <strain evidence="3 4">DSM 45765</strain>
    </source>
</reference>
<feature type="compositionally biased region" description="Polar residues" evidence="1">
    <location>
        <begin position="1"/>
        <end position="11"/>
    </location>
</feature>
<accession>A0A4R2QNH9</accession>
<organism evidence="3 4">
    <name type="scientific">Tamaricihabitans halophyticus</name>
    <dbReference type="NCBI Taxonomy" id="1262583"/>
    <lineage>
        <taxon>Bacteria</taxon>
        <taxon>Bacillati</taxon>
        <taxon>Actinomycetota</taxon>
        <taxon>Actinomycetes</taxon>
        <taxon>Pseudonocardiales</taxon>
        <taxon>Pseudonocardiaceae</taxon>
        <taxon>Tamaricihabitans</taxon>
    </lineage>
</organism>
<feature type="region of interest" description="Disordered" evidence="1">
    <location>
        <begin position="1"/>
        <end position="25"/>
    </location>
</feature>
<evidence type="ECO:0000313" key="3">
    <source>
        <dbReference type="EMBL" id="TCP50168.1"/>
    </source>
</evidence>
<keyword evidence="4" id="KW-1185">Reference proteome</keyword>
<protein>
    <submittedName>
        <fullName evidence="3">Uncharacterized protein</fullName>
    </submittedName>
</protein>
<evidence type="ECO:0000313" key="4">
    <source>
        <dbReference type="Proteomes" id="UP000294911"/>
    </source>
</evidence>